<feature type="domain" description="C2H2-type" evidence="3">
    <location>
        <begin position="69"/>
        <end position="99"/>
    </location>
</feature>
<feature type="coiled-coil region" evidence="2">
    <location>
        <begin position="118"/>
        <end position="145"/>
    </location>
</feature>
<dbReference type="OrthoDB" id="6077919at2759"/>
<evidence type="ECO:0000259" key="3">
    <source>
        <dbReference type="PROSITE" id="PS50157"/>
    </source>
</evidence>
<keyword evidence="1" id="KW-0862">Zinc</keyword>
<dbReference type="AlphaFoldDB" id="A0A8H5HPN2"/>
<dbReference type="GO" id="GO:0008270">
    <property type="term" value="F:zinc ion binding"/>
    <property type="evidence" value="ECO:0007669"/>
    <property type="project" value="UniProtKB-KW"/>
</dbReference>
<name>A0A8H5HPN2_9AGAR</name>
<keyword evidence="5" id="KW-1185">Reference proteome</keyword>
<dbReference type="SMART" id="SM00355">
    <property type="entry name" value="ZnF_C2H2"/>
    <property type="match status" value="3"/>
</dbReference>
<keyword evidence="1" id="KW-0479">Metal-binding</keyword>
<evidence type="ECO:0000313" key="4">
    <source>
        <dbReference type="EMBL" id="KAF5386865.1"/>
    </source>
</evidence>
<reference evidence="4 5" key="1">
    <citation type="journal article" date="2020" name="ISME J.">
        <title>Uncovering the hidden diversity of litter-decomposition mechanisms in mushroom-forming fungi.</title>
        <authorList>
            <person name="Floudas D."/>
            <person name="Bentzer J."/>
            <person name="Ahren D."/>
            <person name="Johansson T."/>
            <person name="Persson P."/>
            <person name="Tunlid A."/>
        </authorList>
    </citation>
    <scope>NUCLEOTIDE SEQUENCE [LARGE SCALE GENOMIC DNA]</scope>
    <source>
        <strain evidence="4 5">CBS 661.87</strain>
    </source>
</reference>
<protein>
    <recommendedName>
        <fullName evidence="3">C2H2-type domain-containing protein</fullName>
    </recommendedName>
</protein>
<dbReference type="InterPro" id="IPR013083">
    <property type="entry name" value="Znf_RING/FYVE/PHD"/>
</dbReference>
<dbReference type="InterPro" id="IPR036236">
    <property type="entry name" value="Znf_C2H2_sf"/>
</dbReference>
<dbReference type="EMBL" id="JAACJP010000002">
    <property type="protein sequence ID" value="KAF5386865.1"/>
    <property type="molecule type" value="Genomic_DNA"/>
</dbReference>
<evidence type="ECO:0000313" key="5">
    <source>
        <dbReference type="Proteomes" id="UP000565441"/>
    </source>
</evidence>
<dbReference type="Gene3D" id="3.30.40.10">
    <property type="entry name" value="Zinc/RING finger domain, C3HC4 (zinc finger)"/>
    <property type="match status" value="1"/>
</dbReference>
<organism evidence="4 5">
    <name type="scientific">Tricholomella constricta</name>
    <dbReference type="NCBI Taxonomy" id="117010"/>
    <lineage>
        <taxon>Eukaryota</taxon>
        <taxon>Fungi</taxon>
        <taxon>Dikarya</taxon>
        <taxon>Basidiomycota</taxon>
        <taxon>Agaricomycotina</taxon>
        <taxon>Agaricomycetes</taxon>
        <taxon>Agaricomycetidae</taxon>
        <taxon>Agaricales</taxon>
        <taxon>Tricholomatineae</taxon>
        <taxon>Lyophyllaceae</taxon>
        <taxon>Tricholomella</taxon>
    </lineage>
</organism>
<dbReference type="Proteomes" id="UP000565441">
    <property type="component" value="Unassembled WGS sequence"/>
</dbReference>
<dbReference type="InterPro" id="IPR013087">
    <property type="entry name" value="Znf_C2H2_type"/>
</dbReference>
<evidence type="ECO:0000256" key="2">
    <source>
        <dbReference type="SAM" id="Coils"/>
    </source>
</evidence>
<proteinExistence type="predicted"/>
<sequence>MSSPSSYSLDAEKYEIKYCSRCDVYLHSKALLQQHMEASDRHPRCGPCKRSYLNMNSLRNHYVYSSKHHYCRACDKLFKTPSGLRVHLEQSAFHNDDSDDEGDDDGLAEGWEDEVARRQDEAERRNQTEEEIAIEEAEVKQLSSIQRRAAMMNFMARRMRSAAVTTTTHTNTYTPEVVQTPAHSYSCPVCLTCPKTVSATRCGHLFCNS</sequence>
<keyword evidence="1" id="KW-0863">Zinc-finger</keyword>
<gene>
    <name evidence="4" type="ORF">D9615_002085</name>
</gene>
<dbReference type="PROSITE" id="PS50157">
    <property type="entry name" value="ZINC_FINGER_C2H2_2"/>
    <property type="match status" value="1"/>
</dbReference>
<keyword evidence="2" id="KW-0175">Coiled coil</keyword>
<dbReference type="SUPFAM" id="SSF57667">
    <property type="entry name" value="beta-beta-alpha zinc fingers"/>
    <property type="match status" value="1"/>
</dbReference>
<dbReference type="SUPFAM" id="SSF57850">
    <property type="entry name" value="RING/U-box"/>
    <property type="match status" value="1"/>
</dbReference>
<dbReference type="Gene3D" id="3.30.160.60">
    <property type="entry name" value="Classic Zinc Finger"/>
    <property type="match status" value="1"/>
</dbReference>
<accession>A0A8H5HPN2</accession>
<evidence type="ECO:0000256" key="1">
    <source>
        <dbReference type="PROSITE-ProRule" id="PRU00042"/>
    </source>
</evidence>
<comment type="caution">
    <text evidence="4">The sequence shown here is derived from an EMBL/GenBank/DDBJ whole genome shotgun (WGS) entry which is preliminary data.</text>
</comment>